<sequence length="238" mass="26408">MVYAGILAGGRGERMGHTQRPKQFLPIGGRPILIHTVERFLHAGCIDRVLVAVPAKWMEYTKVLLEKYLPEAAVSVVEGGEDRNGSLLRVCGYIEKTFGIKEEDVLVSHDAVRPFVSARILEENVRFAREVGAANTMLPAIDTIATGEGEFLDTIPPRELMYQVQTPQSFRMAAFIEVCRSLTEREAKTLTDASKIYRLKGLPVKIVVGEQQNFKITTPYDLAVADFLCKNQPAADEG</sequence>
<dbReference type="PANTHER" id="PTHR32125">
    <property type="entry name" value="2-C-METHYL-D-ERYTHRITOL 4-PHOSPHATE CYTIDYLYLTRANSFERASE, CHLOROPLASTIC"/>
    <property type="match status" value="1"/>
</dbReference>
<keyword evidence="4" id="KW-1185">Reference proteome</keyword>
<dbReference type="InterPro" id="IPR029044">
    <property type="entry name" value="Nucleotide-diphossugar_trans"/>
</dbReference>
<keyword evidence="2 3" id="KW-0548">Nucleotidyltransferase</keyword>
<evidence type="ECO:0000256" key="2">
    <source>
        <dbReference type="ARBA" id="ARBA00022695"/>
    </source>
</evidence>
<dbReference type="EC" id="2.7.7.60" evidence="3"/>
<proteinExistence type="predicted"/>
<accession>A0ABV1E1P6</accession>
<organism evidence="3 4">
    <name type="scientific">Solibaculum intestinale</name>
    <dbReference type="NCBI Taxonomy" id="3133165"/>
    <lineage>
        <taxon>Bacteria</taxon>
        <taxon>Bacillati</taxon>
        <taxon>Bacillota</taxon>
        <taxon>Clostridia</taxon>
        <taxon>Eubacteriales</taxon>
        <taxon>Oscillospiraceae</taxon>
        <taxon>Solibaculum</taxon>
    </lineage>
</organism>
<keyword evidence="1 3" id="KW-0808">Transferase</keyword>
<evidence type="ECO:0000313" key="3">
    <source>
        <dbReference type="EMBL" id="MEQ2440441.1"/>
    </source>
</evidence>
<dbReference type="Proteomes" id="UP001489509">
    <property type="component" value="Unassembled WGS sequence"/>
</dbReference>
<protein>
    <submittedName>
        <fullName evidence="3">2-C-methyl-D-erythritol 4-phosphate cytidylyltransferase</fullName>
        <ecNumber evidence="3">2.7.7.60</ecNumber>
    </submittedName>
</protein>
<comment type="caution">
    <text evidence="3">The sequence shown here is derived from an EMBL/GenBank/DDBJ whole genome shotgun (WGS) entry which is preliminary data.</text>
</comment>
<dbReference type="NCBIfam" id="NF001183">
    <property type="entry name" value="PRK00155.1-3"/>
    <property type="match status" value="1"/>
</dbReference>
<dbReference type="EMBL" id="JBBMFD010000008">
    <property type="protein sequence ID" value="MEQ2440441.1"/>
    <property type="molecule type" value="Genomic_DNA"/>
</dbReference>
<dbReference type="SUPFAM" id="SSF53448">
    <property type="entry name" value="Nucleotide-diphospho-sugar transferases"/>
    <property type="match status" value="1"/>
</dbReference>
<dbReference type="GO" id="GO:0050518">
    <property type="term" value="F:2-C-methyl-D-erythritol 4-phosphate cytidylyltransferase activity"/>
    <property type="evidence" value="ECO:0007669"/>
    <property type="project" value="UniProtKB-EC"/>
</dbReference>
<dbReference type="PANTHER" id="PTHR32125:SF8">
    <property type="entry name" value="RIBITOL-5-PHOSPHATE CYTIDYLYLTRANSFERASE"/>
    <property type="match status" value="1"/>
</dbReference>
<gene>
    <name evidence="3" type="ORF">WMO26_06345</name>
</gene>
<name>A0ABV1E1P6_9FIRM</name>
<dbReference type="CDD" id="cd02516">
    <property type="entry name" value="CDP-ME_synthetase"/>
    <property type="match status" value="1"/>
</dbReference>
<dbReference type="InterPro" id="IPR050088">
    <property type="entry name" value="IspD/TarI_cytidylyltransf_bact"/>
</dbReference>
<evidence type="ECO:0000313" key="4">
    <source>
        <dbReference type="Proteomes" id="UP001489509"/>
    </source>
</evidence>
<dbReference type="Pfam" id="PF01128">
    <property type="entry name" value="IspD"/>
    <property type="match status" value="1"/>
</dbReference>
<dbReference type="InterPro" id="IPR034683">
    <property type="entry name" value="IspD/TarI"/>
</dbReference>
<dbReference type="Gene3D" id="3.90.550.10">
    <property type="entry name" value="Spore Coat Polysaccharide Biosynthesis Protein SpsA, Chain A"/>
    <property type="match status" value="1"/>
</dbReference>
<dbReference type="RefSeq" id="WP_349219004.1">
    <property type="nucleotide sequence ID" value="NZ_JBBMFD010000008.1"/>
</dbReference>
<reference evidence="3 4" key="1">
    <citation type="submission" date="2024-03" db="EMBL/GenBank/DDBJ databases">
        <title>Human intestinal bacterial collection.</title>
        <authorList>
            <person name="Pauvert C."/>
            <person name="Hitch T.C.A."/>
            <person name="Clavel T."/>
        </authorList>
    </citation>
    <scope>NUCLEOTIDE SEQUENCE [LARGE SCALE GENOMIC DNA]</scope>
    <source>
        <strain evidence="3 4">CLA-JM-H44</strain>
    </source>
</reference>
<evidence type="ECO:0000256" key="1">
    <source>
        <dbReference type="ARBA" id="ARBA00022679"/>
    </source>
</evidence>